<keyword evidence="16" id="KW-0503">Monooxygenase</keyword>
<dbReference type="PRINTS" id="PR00465">
    <property type="entry name" value="EP450IV"/>
</dbReference>
<evidence type="ECO:0000256" key="15">
    <source>
        <dbReference type="PIRSR" id="PIRSR000047-2"/>
    </source>
</evidence>
<feature type="binding site" evidence="15">
    <location>
        <position position="298"/>
    </location>
    <ligand>
        <name>substrate</name>
    </ligand>
</feature>
<dbReference type="InterPro" id="IPR001128">
    <property type="entry name" value="Cyt_P450"/>
</dbReference>
<evidence type="ECO:0000256" key="17">
    <source>
        <dbReference type="SAM" id="SignalP"/>
    </source>
</evidence>
<dbReference type="Gene3D" id="1.10.630.10">
    <property type="entry name" value="Cytochrome P450"/>
    <property type="match status" value="1"/>
</dbReference>
<dbReference type="AlphaFoldDB" id="A0A8D0DTV1"/>
<keyword evidence="8 13" id="KW-0256">Endoplasmic reticulum</keyword>
<reference evidence="18" key="2">
    <citation type="submission" date="2025-09" db="UniProtKB">
        <authorList>
            <consortium name="Ensembl"/>
        </authorList>
    </citation>
    <scope>IDENTIFICATION</scope>
</reference>
<dbReference type="InterPro" id="IPR024204">
    <property type="entry name" value="Cyt_P450_CYP7A1-type"/>
</dbReference>
<feature type="signal peptide" evidence="17">
    <location>
        <begin position="1"/>
        <end position="21"/>
    </location>
</feature>
<dbReference type="InterPro" id="IPR036396">
    <property type="entry name" value="Cyt_P450_sf"/>
</dbReference>
<evidence type="ECO:0008006" key="20">
    <source>
        <dbReference type="Google" id="ProtNLM"/>
    </source>
</evidence>
<evidence type="ECO:0000256" key="12">
    <source>
        <dbReference type="ARBA" id="ARBA00023136"/>
    </source>
</evidence>
<dbReference type="Proteomes" id="UP000694421">
    <property type="component" value="Unplaced"/>
</dbReference>
<evidence type="ECO:0000256" key="3">
    <source>
        <dbReference type="ARBA" id="ARBA00010617"/>
    </source>
</evidence>
<evidence type="ECO:0000256" key="14">
    <source>
        <dbReference type="PIRSR" id="PIRSR000047-1"/>
    </source>
</evidence>
<feature type="binding site" description="axial binding residue" evidence="14">
    <location>
        <position position="453"/>
    </location>
    <ligand>
        <name>heme</name>
        <dbReference type="ChEBI" id="CHEBI:30413"/>
    </ligand>
    <ligandPart>
        <name>Fe</name>
        <dbReference type="ChEBI" id="CHEBI:18248"/>
    </ligandPart>
</feature>
<keyword evidence="19" id="KW-1185">Reference proteome</keyword>
<name>A0A8D0DTV1_SALMN</name>
<evidence type="ECO:0000313" key="19">
    <source>
        <dbReference type="Proteomes" id="UP000694421"/>
    </source>
</evidence>
<comment type="similarity">
    <text evidence="3 13 16">Belongs to the cytochrome P450 family.</text>
</comment>
<dbReference type="GO" id="GO:0020037">
    <property type="term" value="F:heme binding"/>
    <property type="evidence" value="ECO:0007669"/>
    <property type="project" value="InterPro"/>
</dbReference>
<dbReference type="GO" id="GO:0008397">
    <property type="term" value="F:sterol 12-alpha-hydroxylase activity"/>
    <property type="evidence" value="ECO:0007669"/>
    <property type="project" value="TreeGrafter"/>
</dbReference>
<protein>
    <recommendedName>
        <fullName evidence="20">Cytochrome P450</fullName>
    </recommendedName>
</protein>
<evidence type="ECO:0000256" key="8">
    <source>
        <dbReference type="ARBA" id="ARBA00022824"/>
    </source>
</evidence>
<dbReference type="GO" id="GO:0006629">
    <property type="term" value="P:lipid metabolic process"/>
    <property type="evidence" value="ECO:0007669"/>
    <property type="project" value="UniProtKB-KW"/>
</dbReference>
<keyword evidence="16" id="KW-0560">Oxidoreductase</keyword>
<evidence type="ECO:0000256" key="9">
    <source>
        <dbReference type="ARBA" id="ARBA00022989"/>
    </source>
</evidence>
<dbReference type="PIRSF" id="PIRSF000047">
    <property type="entry name" value="Cytochrome_CYPVIIA1"/>
    <property type="match status" value="1"/>
</dbReference>
<evidence type="ECO:0000256" key="13">
    <source>
        <dbReference type="PIRNR" id="PIRNR000047"/>
    </source>
</evidence>
<dbReference type="PANTHER" id="PTHR24306:SF0">
    <property type="entry name" value="7-ALPHA-HYDROXYCHOLEST-4-EN-3-ONE 12-ALPHA-HYDROXYLASE"/>
    <property type="match status" value="1"/>
</dbReference>
<evidence type="ECO:0000256" key="6">
    <source>
        <dbReference type="ARBA" id="ARBA00022692"/>
    </source>
</evidence>
<keyword evidence="7 13" id="KW-0479">Metal-binding</keyword>
<organism evidence="18 19">
    <name type="scientific">Salvator merianae</name>
    <name type="common">Argentine black and white tegu</name>
    <name type="synonym">Tupinambis merianae</name>
    <dbReference type="NCBI Taxonomy" id="96440"/>
    <lineage>
        <taxon>Eukaryota</taxon>
        <taxon>Metazoa</taxon>
        <taxon>Chordata</taxon>
        <taxon>Craniata</taxon>
        <taxon>Vertebrata</taxon>
        <taxon>Euteleostomi</taxon>
        <taxon>Lepidosauria</taxon>
        <taxon>Squamata</taxon>
        <taxon>Bifurcata</taxon>
        <taxon>Unidentata</taxon>
        <taxon>Episquamata</taxon>
        <taxon>Laterata</taxon>
        <taxon>Teiioidea</taxon>
        <taxon>Teiidae</taxon>
        <taxon>Salvator</taxon>
    </lineage>
</organism>
<dbReference type="GO" id="GO:0005506">
    <property type="term" value="F:iron ion binding"/>
    <property type="evidence" value="ECO:0007669"/>
    <property type="project" value="InterPro"/>
</dbReference>
<keyword evidence="17" id="KW-0732">Signal</keyword>
<evidence type="ECO:0000256" key="7">
    <source>
        <dbReference type="ARBA" id="ARBA00022723"/>
    </source>
</evidence>
<comment type="cofactor">
    <cofactor evidence="1 13 14">
        <name>heme</name>
        <dbReference type="ChEBI" id="CHEBI:30413"/>
    </cofactor>
</comment>
<evidence type="ECO:0000256" key="16">
    <source>
        <dbReference type="RuleBase" id="RU000461"/>
    </source>
</evidence>
<evidence type="ECO:0000256" key="4">
    <source>
        <dbReference type="ARBA" id="ARBA00022516"/>
    </source>
</evidence>
<dbReference type="SUPFAM" id="SSF48264">
    <property type="entry name" value="Cytochrome P450"/>
    <property type="match status" value="1"/>
</dbReference>
<keyword evidence="5 13" id="KW-0349">Heme</keyword>
<dbReference type="Ensembl" id="ENSSMRT00000025399.1">
    <property type="protein sequence ID" value="ENSSMRP00000021685.1"/>
    <property type="gene ID" value="ENSSMRG00000016871.1"/>
</dbReference>
<dbReference type="InterPro" id="IPR002403">
    <property type="entry name" value="Cyt_P450_E_grp-IV"/>
</dbReference>
<comment type="subcellular location">
    <subcellularLocation>
        <location evidence="2">Endoplasmic reticulum membrane</location>
        <topology evidence="2">Single-pass membrane protein</topology>
    </subcellularLocation>
</comment>
<sequence length="510" mass="58636">MSFWAAALFAFLALLLTSVLGGLYTIGVFRKRAPNEPPLDKGFIPWLGYGMNFKKNSTEFLKRMWKRHGDIFTVLVGGNYLHFVMDPCTYRQIMRESKEKIDFNTFGSIIVLNAFGFPTTDIHHKIVQIASNKYLSGKNLTALNQVMIEKLKTVFIQRQGSGEEKKSWQQDGLFRFSYKTIFQASFLSLFGMDPEKRVEGKENPKNYLTQCEELYEAFQKFDRLFPQMALGMLDSIGKEKSNKLKNYFWDILSIKNISQKYEVSRWVTELVQQMADVGMTEKMQTQFLLLLLWASQANTGPAAFWILAYLLKHPEALKAVKEEVEKALRETGQEVKPGGLSINVSLHTMKTPLLDSAVEETLRLTAGSIVFRSVMQDTDLKMADGKEYTLRKGDRLLLFPFVALHTNPEIYSDPHTFKYDRFLNPDGTKKEFYKNGKKLKYYTLPFGGGTTMCPGRFFAVNEMKMFVIMMLTCFEMELVNAEEELPPVNESRYGLGIAQPEPCWIRPWPI</sequence>
<keyword evidence="6" id="KW-0812">Transmembrane</keyword>
<evidence type="ECO:0000256" key="2">
    <source>
        <dbReference type="ARBA" id="ARBA00004389"/>
    </source>
</evidence>
<keyword evidence="9" id="KW-1133">Transmembrane helix</keyword>
<feature type="chain" id="PRO_5034291041" description="Cytochrome P450" evidence="17">
    <location>
        <begin position="22"/>
        <end position="510"/>
    </location>
</feature>
<dbReference type="PROSITE" id="PS00086">
    <property type="entry name" value="CYTOCHROME_P450"/>
    <property type="match status" value="1"/>
</dbReference>
<feature type="binding site" evidence="15">
    <location>
        <position position="395"/>
    </location>
    <ligand>
        <name>substrate</name>
    </ligand>
</feature>
<evidence type="ECO:0000256" key="11">
    <source>
        <dbReference type="ARBA" id="ARBA00023098"/>
    </source>
</evidence>
<evidence type="ECO:0000256" key="1">
    <source>
        <dbReference type="ARBA" id="ARBA00001971"/>
    </source>
</evidence>
<dbReference type="GO" id="GO:0005789">
    <property type="term" value="C:endoplasmic reticulum membrane"/>
    <property type="evidence" value="ECO:0007669"/>
    <property type="project" value="UniProtKB-SubCell"/>
</dbReference>
<evidence type="ECO:0000256" key="10">
    <source>
        <dbReference type="ARBA" id="ARBA00023004"/>
    </source>
</evidence>
<dbReference type="PANTHER" id="PTHR24306">
    <property type="match status" value="1"/>
</dbReference>
<reference evidence="18" key="1">
    <citation type="submission" date="2025-08" db="UniProtKB">
        <authorList>
            <consortium name="Ensembl"/>
        </authorList>
    </citation>
    <scope>IDENTIFICATION</scope>
</reference>
<evidence type="ECO:0000256" key="5">
    <source>
        <dbReference type="ARBA" id="ARBA00022617"/>
    </source>
</evidence>
<dbReference type="InterPro" id="IPR017972">
    <property type="entry name" value="Cyt_P450_CS"/>
</dbReference>
<keyword evidence="11" id="KW-0443">Lipid metabolism</keyword>
<proteinExistence type="inferred from homology"/>
<dbReference type="Pfam" id="PF00067">
    <property type="entry name" value="p450"/>
    <property type="match status" value="1"/>
</dbReference>
<dbReference type="FunFam" id="1.10.630.10:FF:000025">
    <property type="entry name" value="Prostaglandin I2 (prostacyclin) synthase"/>
    <property type="match status" value="1"/>
</dbReference>
<dbReference type="GeneTree" id="ENSGT00940000153709"/>
<keyword evidence="4" id="KW-0444">Lipid biosynthesis</keyword>
<keyword evidence="12 13" id="KW-0472">Membrane</keyword>
<accession>A0A8D0DTV1</accession>
<evidence type="ECO:0000313" key="18">
    <source>
        <dbReference type="Ensembl" id="ENSSMRP00000021685.1"/>
    </source>
</evidence>
<keyword evidence="10 13" id="KW-0408">Iron</keyword>